<dbReference type="PANTHER" id="PTHR45128">
    <property type="entry name" value="METHYLTRANSFERASE TYPE 11"/>
    <property type="match status" value="1"/>
</dbReference>
<dbReference type="Gene3D" id="3.40.50.150">
    <property type="entry name" value="Vaccinia Virus protein VP39"/>
    <property type="match status" value="1"/>
</dbReference>
<evidence type="ECO:0000259" key="3">
    <source>
        <dbReference type="Pfam" id="PF21320"/>
    </source>
</evidence>
<reference evidence="4 5" key="1">
    <citation type="submission" date="2019-08" db="EMBL/GenBank/DDBJ databases">
        <authorList>
            <person name="Hu J."/>
        </authorList>
    </citation>
    <scope>NUCLEOTIDE SEQUENCE [LARGE SCALE GENOMIC DNA]</scope>
    <source>
        <strain evidence="4 5">NEAU-184</strain>
    </source>
</reference>
<dbReference type="InterPro" id="IPR025714">
    <property type="entry name" value="Methyltranfer_dom"/>
</dbReference>
<dbReference type="EMBL" id="VSSB01000001">
    <property type="protein sequence ID" value="TYL53030.1"/>
    <property type="molecule type" value="Genomic_DNA"/>
</dbReference>
<dbReference type="Proteomes" id="UP000325243">
    <property type="component" value="Unassembled WGS sequence"/>
</dbReference>
<dbReference type="AlphaFoldDB" id="A0A5S4V8X8"/>
<dbReference type="InterPro" id="IPR048711">
    <property type="entry name" value="WHD_Rv2258c"/>
</dbReference>
<name>A0A5S4V8X8_9MICO</name>
<feature type="domain" description="Methyltransferase" evidence="2">
    <location>
        <begin position="259"/>
        <end position="398"/>
    </location>
</feature>
<dbReference type="Pfam" id="PF13847">
    <property type="entry name" value="Methyltransf_31"/>
    <property type="match status" value="1"/>
</dbReference>
<dbReference type="GO" id="GO:0008168">
    <property type="term" value="F:methyltransferase activity"/>
    <property type="evidence" value="ECO:0007669"/>
    <property type="project" value="UniProtKB-KW"/>
</dbReference>
<evidence type="ECO:0000259" key="2">
    <source>
        <dbReference type="Pfam" id="PF13847"/>
    </source>
</evidence>
<dbReference type="InterPro" id="IPR053173">
    <property type="entry name" value="SAM-binding_MTase"/>
</dbReference>
<evidence type="ECO:0000256" key="1">
    <source>
        <dbReference type="SAM" id="MobiDB-lite"/>
    </source>
</evidence>
<dbReference type="PANTHER" id="PTHR45128:SF2">
    <property type="entry name" value="METHYLTRANSFERASE DOMAIN-CONTAINING PROTEIN"/>
    <property type="match status" value="1"/>
</dbReference>
<keyword evidence="4" id="KW-0808">Transferase</keyword>
<proteinExistence type="predicted"/>
<sequence>MSETFNPHLLAEDAGARPSTPENKDGHTLEHTVSLFSGVAAEFSGVAAEFSGVGADASVTSLVIDEVAGHVDEVDGLAVAPSPEEQEAALVGAFAEQLVGMLASATTLLTVELGRRFGLYRTLRERGPMTADRLARTTGVAPRYAREWLEQQAAAGILGVDDASAGRDERRFSLPPLHAPVLVDETHPAHAAPVAGLLAGVALAFPEVVADFRQGRGVAFEEYGAELRQGLGALNRPGFTHEMRAWVETLPDRAAVLDAGGLVLDAGCGTGWSTIAIATAFPAARVIGLDLDAASIDEAREHAAAAGVADRVAFLVGDAGDATAVRDAAAAIRAFTAGPVESRETDAAASGFDLVTVFEALHDMGRPVDALAAFRSQLRSGGAILVADERVADEFHADADPIERMLYAMSVLHCLPATTAESDAVANGTVLRAPTVRRWAAAAGFGRVDVLPIENPFWRFYRIG</sequence>
<protein>
    <submittedName>
        <fullName evidence="4">Class I SAM-dependent methyltransferase</fullName>
    </submittedName>
</protein>
<accession>A0A5S4V8X8</accession>
<feature type="region of interest" description="Disordered" evidence="1">
    <location>
        <begin position="1"/>
        <end position="26"/>
    </location>
</feature>
<keyword evidence="4" id="KW-0489">Methyltransferase</keyword>
<dbReference type="SUPFAM" id="SSF46785">
    <property type="entry name" value="Winged helix' DNA-binding domain"/>
    <property type="match status" value="1"/>
</dbReference>
<dbReference type="InterPro" id="IPR036390">
    <property type="entry name" value="WH_DNA-bd_sf"/>
</dbReference>
<comment type="caution">
    <text evidence="4">The sequence shown here is derived from an EMBL/GenBank/DDBJ whole genome shotgun (WGS) entry which is preliminary data.</text>
</comment>
<evidence type="ECO:0000313" key="5">
    <source>
        <dbReference type="Proteomes" id="UP000325243"/>
    </source>
</evidence>
<gene>
    <name evidence="4" type="ORF">FYC51_04730</name>
</gene>
<dbReference type="CDD" id="cd02440">
    <property type="entry name" value="AdoMet_MTases"/>
    <property type="match status" value="1"/>
</dbReference>
<dbReference type="Pfam" id="PF21320">
    <property type="entry name" value="WHD_Rv2258c"/>
    <property type="match status" value="1"/>
</dbReference>
<dbReference type="RefSeq" id="WP_148732492.1">
    <property type="nucleotide sequence ID" value="NZ_VSSB01000001.1"/>
</dbReference>
<keyword evidence="5" id="KW-1185">Reference proteome</keyword>
<dbReference type="InterPro" id="IPR029063">
    <property type="entry name" value="SAM-dependent_MTases_sf"/>
</dbReference>
<evidence type="ECO:0000313" key="4">
    <source>
        <dbReference type="EMBL" id="TYL53030.1"/>
    </source>
</evidence>
<dbReference type="SUPFAM" id="SSF53335">
    <property type="entry name" value="S-adenosyl-L-methionine-dependent methyltransferases"/>
    <property type="match status" value="1"/>
</dbReference>
<dbReference type="GO" id="GO:0032259">
    <property type="term" value="P:methylation"/>
    <property type="evidence" value="ECO:0007669"/>
    <property type="project" value="UniProtKB-KW"/>
</dbReference>
<feature type="domain" description="S-adenosylmethionine-dependent methyltransferase Rv2258c-like winged HTH" evidence="3">
    <location>
        <begin position="107"/>
        <end position="182"/>
    </location>
</feature>
<organism evidence="4 5">
    <name type="scientific">Agromyces mariniharenae</name>
    <dbReference type="NCBI Taxonomy" id="2604423"/>
    <lineage>
        <taxon>Bacteria</taxon>
        <taxon>Bacillati</taxon>
        <taxon>Actinomycetota</taxon>
        <taxon>Actinomycetes</taxon>
        <taxon>Micrococcales</taxon>
        <taxon>Microbacteriaceae</taxon>
        <taxon>Agromyces</taxon>
    </lineage>
</organism>